<evidence type="ECO:0000313" key="10">
    <source>
        <dbReference type="Proteomes" id="UP000565711"/>
    </source>
</evidence>
<dbReference type="AlphaFoldDB" id="A0A846Y5P2"/>
<dbReference type="SUPFAM" id="SSF51905">
    <property type="entry name" value="FAD/NAD(P)-binding domain"/>
    <property type="match status" value="1"/>
</dbReference>
<keyword evidence="4 6" id="KW-0274">FAD</keyword>
<evidence type="ECO:0000259" key="7">
    <source>
        <dbReference type="PROSITE" id="PS00623"/>
    </source>
</evidence>
<keyword evidence="3 6" id="KW-0285">Flavoprotein</keyword>
<dbReference type="InterPro" id="IPR007867">
    <property type="entry name" value="GMC_OxRtase_C"/>
</dbReference>
<proteinExistence type="inferred from homology"/>
<comment type="caution">
    <text evidence="9">The sequence shown here is derived from an EMBL/GenBank/DDBJ whole genome shotgun (WGS) entry which is preliminary data.</text>
</comment>
<dbReference type="InterPro" id="IPR000172">
    <property type="entry name" value="GMC_OxRdtase_N"/>
</dbReference>
<feature type="active site" description="Proton acceptor" evidence="5">
    <location>
        <position position="512"/>
    </location>
</feature>
<keyword evidence="10" id="KW-1185">Reference proteome</keyword>
<evidence type="ECO:0000259" key="8">
    <source>
        <dbReference type="PROSITE" id="PS00624"/>
    </source>
</evidence>
<dbReference type="Gene3D" id="3.50.50.60">
    <property type="entry name" value="FAD/NAD(P)-binding domain"/>
    <property type="match status" value="1"/>
</dbReference>
<dbReference type="PROSITE" id="PS00623">
    <property type="entry name" value="GMC_OXRED_1"/>
    <property type="match status" value="1"/>
</dbReference>
<dbReference type="Gene3D" id="3.30.560.10">
    <property type="entry name" value="Glucose Oxidase, domain 3"/>
    <property type="match status" value="1"/>
</dbReference>
<evidence type="ECO:0000256" key="5">
    <source>
        <dbReference type="PIRSR" id="PIRSR000137-1"/>
    </source>
</evidence>
<name>A0A846Y5P2_9NOCA</name>
<dbReference type="PIRSF" id="PIRSF000137">
    <property type="entry name" value="Alcohol_oxidase"/>
    <property type="match status" value="1"/>
</dbReference>
<dbReference type="GO" id="GO:0016614">
    <property type="term" value="F:oxidoreductase activity, acting on CH-OH group of donors"/>
    <property type="evidence" value="ECO:0007669"/>
    <property type="project" value="InterPro"/>
</dbReference>
<dbReference type="SUPFAM" id="SSF54373">
    <property type="entry name" value="FAD-linked reductases, C-terminal domain"/>
    <property type="match status" value="1"/>
</dbReference>
<feature type="active site" description="Proton donor" evidence="5">
    <location>
        <position position="470"/>
    </location>
</feature>
<dbReference type="InterPro" id="IPR036188">
    <property type="entry name" value="FAD/NAD-bd_sf"/>
</dbReference>
<reference evidence="9 10" key="1">
    <citation type="submission" date="2020-04" db="EMBL/GenBank/DDBJ databases">
        <title>MicrobeNet Type strains.</title>
        <authorList>
            <person name="Nicholson A.C."/>
        </authorList>
    </citation>
    <scope>NUCLEOTIDE SEQUENCE [LARGE SCALE GENOMIC DNA]</scope>
    <source>
        <strain evidence="9 10">JCM 12354</strain>
    </source>
</reference>
<evidence type="ECO:0000256" key="1">
    <source>
        <dbReference type="ARBA" id="ARBA00001974"/>
    </source>
</evidence>
<gene>
    <name evidence="9" type="ORF">HGA08_22765</name>
</gene>
<dbReference type="InterPro" id="IPR012132">
    <property type="entry name" value="GMC_OxRdtase"/>
</dbReference>
<dbReference type="PROSITE" id="PS00624">
    <property type="entry name" value="GMC_OXRED_2"/>
    <property type="match status" value="1"/>
</dbReference>
<evidence type="ECO:0000256" key="6">
    <source>
        <dbReference type="RuleBase" id="RU003968"/>
    </source>
</evidence>
<comment type="similarity">
    <text evidence="2 6">Belongs to the GMC oxidoreductase family.</text>
</comment>
<accession>A0A846Y5P2</accession>
<dbReference type="RefSeq" id="WP_067873172.1">
    <property type="nucleotide sequence ID" value="NZ_JAAXOP010000015.1"/>
</dbReference>
<dbReference type="Pfam" id="PF05199">
    <property type="entry name" value="GMC_oxred_C"/>
    <property type="match status" value="1"/>
</dbReference>
<sequence>MSTDTSSPSVVDYIVVGTGSAGAVVAARLSEKPANHVVALEAGPEDKNRFAHIPAAFSKLFQGECDWAYYTTPQPALGDRRIFYPRGKMLGGSSSMNAMMWVRGFAADYDAWARSAGDSWSFDSVLPYFRRIEAVEGAHDPDEGRDGPLRISRQRSASTWTRDFLSAAELAGFKQERANSARPEGFCETMVTQQRGARWSTADGYLKPARRRSNLTVLTGAQATRVLFEGSRAVGVEYRRDNQLLTVRARKEVVLSGGAINTPQLLMLSGIGDEQHLRAHDIPVRHHLPEVGRNLTDHLVSLIGFAVDSGTLFDAEKPRQLLDYLIRRRGMLTSNVGEAYGFVRSNADLELPDLEVIFGPAPFFDEGIGVATEHAVAIGPILLTPRSRGTVTLDSADPVSAPLVDPNYLSDSDGADRAAMLEGLRIAHRIAGMRPLAPALGRLLQPKRELPTLEETLDEALTQYSHTLYHPVSTCRMGTDAGSVVTPELKVRGVDGLRVADASVMPNIIRGHTHAPSVVIGEKAADVIAAGA</sequence>
<dbReference type="Pfam" id="PF00732">
    <property type="entry name" value="GMC_oxred_N"/>
    <property type="match status" value="1"/>
</dbReference>
<dbReference type="PANTHER" id="PTHR11552">
    <property type="entry name" value="GLUCOSE-METHANOL-CHOLINE GMC OXIDOREDUCTASE"/>
    <property type="match status" value="1"/>
</dbReference>
<evidence type="ECO:0000256" key="3">
    <source>
        <dbReference type="ARBA" id="ARBA00022630"/>
    </source>
</evidence>
<feature type="domain" description="Glucose-methanol-choline oxidoreductase N-terminal" evidence="7">
    <location>
        <begin position="87"/>
        <end position="110"/>
    </location>
</feature>
<dbReference type="PANTHER" id="PTHR11552:SF147">
    <property type="entry name" value="CHOLINE DEHYDROGENASE, MITOCHONDRIAL"/>
    <property type="match status" value="1"/>
</dbReference>
<evidence type="ECO:0000256" key="4">
    <source>
        <dbReference type="ARBA" id="ARBA00022827"/>
    </source>
</evidence>
<protein>
    <submittedName>
        <fullName evidence="9">Glucose-methanol-choline oxidoreductase</fullName>
    </submittedName>
</protein>
<dbReference type="Proteomes" id="UP000565711">
    <property type="component" value="Unassembled WGS sequence"/>
</dbReference>
<organism evidence="9 10">
    <name type="scientific">Nocardia vermiculata</name>
    <dbReference type="NCBI Taxonomy" id="257274"/>
    <lineage>
        <taxon>Bacteria</taxon>
        <taxon>Bacillati</taxon>
        <taxon>Actinomycetota</taxon>
        <taxon>Actinomycetes</taxon>
        <taxon>Mycobacteriales</taxon>
        <taxon>Nocardiaceae</taxon>
        <taxon>Nocardia</taxon>
    </lineage>
</organism>
<evidence type="ECO:0000256" key="2">
    <source>
        <dbReference type="ARBA" id="ARBA00010790"/>
    </source>
</evidence>
<dbReference type="GO" id="GO:0050660">
    <property type="term" value="F:flavin adenine dinucleotide binding"/>
    <property type="evidence" value="ECO:0007669"/>
    <property type="project" value="InterPro"/>
</dbReference>
<comment type="cofactor">
    <cofactor evidence="1">
        <name>FAD</name>
        <dbReference type="ChEBI" id="CHEBI:57692"/>
    </cofactor>
</comment>
<evidence type="ECO:0000313" key="9">
    <source>
        <dbReference type="EMBL" id="NKY53031.1"/>
    </source>
</evidence>
<feature type="domain" description="Glucose-methanol-choline oxidoreductase N-terminal" evidence="8">
    <location>
        <begin position="258"/>
        <end position="272"/>
    </location>
</feature>
<dbReference type="EMBL" id="JAAXOP010000015">
    <property type="protein sequence ID" value="NKY53031.1"/>
    <property type="molecule type" value="Genomic_DNA"/>
</dbReference>